<protein>
    <submittedName>
        <fullName evidence="7">AAA-domain-containing protein</fullName>
    </submittedName>
</protein>
<sequence length="1227" mass="138251">MHTAIRGAKWSAIRYSAKFRADRRYAQETRQFHWTLKRLEGKPNLPSDTPISDSQDTEQDGSQKSGADMVTASTTEGGAKKVGTQTLVSPWRRSSRYKRVKEINPFQIPDWFLEQNVKLREGLTSFPGLERPYILSLEIKDAQTNESLLRIPIHHGKGGMVNYLHELDVQRRRSEAFAEAKFIRPVFNDAEQPDSLRVAQFGPEEQIHHKLSGFQKNKFLTILGDDLRRVLSEADQERDTPYYKDNTWCRHGDIRDIPEIDPRLYGEIEATIVGSLLSGSSATTGEYHSFPHSKANLLLQSAQDGSISLIDSLITQIASKHGADIIELDSQHIAELAGDYLGDGLKPERQSIRNFSYDVYESEEELNAEEDDDAPQPWLGLTDLVESMKRNGIPGFINGSRIGTAHEPGSNTLHKGPSIQQRSIAIDWDSRKLSTLLDTLLDAHILKRSQLEESRRCKAQPPLYPDVDVNEQGSPLAELHLKAFTEGSADNSSKGRYLSLRVDKAAPRSSAHSTTADRTIILLKDMMELIASPHGSIIVDKLADAVAEKRRAGHNIMIIGTTASSTLMPELSVDCIDEIQAQDDENSLFRTIFVFFGRSVPQVKDFLPKLGYSMQGWYNPSDDIYVRAHRHRNMEINVRHIKNMLKQFHQNTQGLDGSNCDLMLPSTVYFACEPYYTEQDMQFIGLKLDDTHSISPFEVKVLSFPEVHRLVLTAIGVHRLSNSKSSINGLHITTAAMLIRQSDWAKKIWVRNNSKRADETRHDDEHSSLSDSELHENQGKKEKSEYNKYERRLLLGVIDASKINTTFKDVHVSQETIEALETLTSLYFIRPDAFKYGVLASGKIPGVLLYGPPGTGKTLLAKALAKESGAKVLEISAGEINDKYVGEGEKNVKAMFSLARKLSPCVVFIDEADSLLHTRSGDRGNGRREVINQFLKEWDGMNDSSVFIMASTNRPFDLDDAVIRRLPRRLLVDLPQESDREKILQIHLKNELLDTNVNLKQLAADTPLYSGSDLKNLCVAAALACVKEENTAAVPLDKNYSERKTDFSQLSYEAHTTNTKNKRNQEEILRIVSGGAIEDLLKDGSHISASKIEELERERHMLLQNNMHDLVRALWPERQLPAQLVSNLQADTSRKPDEDSLKEEKKISFATESSFLLPKRRVLSKRHFDKALKEISASVSGDMGSLRQMKKFDEQYGDRKGRKKRDNIGFGGFDQGTEEDRARVRGK</sequence>
<feature type="domain" description="AAA+ ATPase" evidence="6">
    <location>
        <begin position="843"/>
        <end position="976"/>
    </location>
</feature>
<keyword evidence="3" id="KW-0472">Membrane</keyword>
<dbReference type="InterPro" id="IPR051701">
    <property type="entry name" value="Mito_OM_Translocase_MSP1"/>
</dbReference>
<reference evidence="7" key="1">
    <citation type="journal article" date="2020" name="Stud. Mycol.">
        <title>101 Dothideomycetes genomes: a test case for predicting lifestyles and emergence of pathogens.</title>
        <authorList>
            <person name="Haridas S."/>
            <person name="Albert R."/>
            <person name="Binder M."/>
            <person name="Bloem J."/>
            <person name="Labutti K."/>
            <person name="Salamov A."/>
            <person name="Andreopoulos B."/>
            <person name="Baker S."/>
            <person name="Barry K."/>
            <person name="Bills G."/>
            <person name="Bluhm B."/>
            <person name="Cannon C."/>
            <person name="Castanera R."/>
            <person name="Culley D."/>
            <person name="Daum C."/>
            <person name="Ezra D."/>
            <person name="Gonzalez J."/>
            <person name="Henrissat B."/>
            <person name="Kuo A."/>
            <person name="Liang C."/>
            <person name="Lipzen A."/>
            <person name="Lutzoni F."/>
            <person name="Magnuson J."/>
            <person name="Mondo S."/>
            <person name="Nolan M."/>
            <person name="Ohm R."/>
            <person name="Pangilinan J."/>
            <person name="Park H.-J."/>
            <person name="Ramirez L."/>
            <person name="Alfaro M."/>
            <person name="Sun H."/>
            <person name="Tritt A."/>
            <person name="Yoshinaga Y."/>
            <person name="Zwiers L.-H."/>
            <person name="Turgeon B."/>
            <person name="Goodwin S."/>
            <person name="Spatafora J."/>
            <person name="Crous P."/>
            <person name="Grigoriev I."/>
        </authorList>
    </citation>
    <scope>NUCLEOTIDE SEQUENCE</scope>
    <source>
        <strain evidence="7">CBS 101060</strain>
    </source>
</reference>
<evidence type="ECO:0000256" key="1">
    <source>
        <dbReference type="ARBA" id="ARBA00004572"/>
    </source>
</evidence>
<dbReference type="EMBL" id="MU006127">
    <property type="protein sequence ID" value="KAF2834159.1"/>
    <property type="molecule type" value="Genomic_DNA"/>
</dbReference>
<dbReference type="PANTHER" id="PTHR45644:SF56">
    <property type="entry name" value="AAA ATPASE, PUTATIVE (AFU_ORTHOLOGUE AFUA_2G12920)-RELATED"/>
    <property type="match status" value="1"/>
</dbReference>
<dbReference type="AlphaFoldDB" id="A0A9P4S122"/>
<feature type="region of interest" description="Disordered" evidence="5">
    <location>
        <begin position="756"/>
        <end position="784"/>
    </location>
</feature>
<dbReference type="PANTHER" id="PTHR45644">
    <property type="entry name" value="AAA ATPASE, PUTATIVE (AFU_ORTHOLOGUE AFUA_2G12920)-RELATED-RELATED"/>
    <property type="match status" value="1"/>
</dbReference>
<keyword evidence="3" id="KW-1000">Mitochondrion outer membrane</keyword>
<dbReference type="InterPro" id="IPR056027">
    <property type="entry name" value="DUF7608"/>
</dbReference>
<dbReference type="InterPro" id="IPR003959">
    <property type="entry name" value="ATPase_AAA_core"/>
</dbReference>
<gene>
    <name evidence="7" type="ORF">M501DRAFT_605543</name>
</gene>
<evidence type="ECO:0000256" key="5">
    <source>
        <dbReference type="SAM" id="MobiDB-lite"/>
    </source>
</evidence>
<dbReference type="Pfam" id="PF24581">
    <property type="entry name" value="DUF7608"/>
    <property type="match status" value="1"/>
</dbReference>
<dbReference type="OrthoDB" id="39734at2759"/>
<accession>A0A9P4S122</accession>
<evidence type="ECO:0000256" key="2">
    <source>
        <dbReference type="ARBA" id="ARBA00022741"/>
    </source>
</evidence>
<comment type="caution">
    <text evidence="7">The sequence shown here is derived from an EMBL/GenBank/DDBJ whole genome shotgun (WGS) entry which is preliminary data.</text>
</comment>
<dbReference type="Proteomes" id="UP000799429">
    <property type="component" value="Unassembled WGS sequence"/>
</dbReference>
<feature type="region of interest" description="Disordered" evidence="5">
    <location>
        <begin position="37"/>
        <end position="78"/>
    </location>
</feature>
<evidence type="ECO:0000313" key="8">
    <source>
        <dbReference type="Proteomes" id="UP000799429"/>
    </source>
</evidence>
<evidence type="ECO:0000256" key="3">
    <source>
        <dbReference type="ARBA" id="ARBA00022787"/>
    </source>
</evidence>
<dbReference type="Gene3D" id="3.40.50.300">
    <property type="entry name" value="P-loop containing nucleotide triphosphate hydrolases"/>
    <property type="match status" value="1"/>
</dbReference>
<keyword evidence="4" id="KW-0067">ATP-binding</keyword>
<dbReference type="Gene3D" id="1.10.8.60">
    <property type="match status" value="1"/>
</dbReference>
<keyword evidence="2" id="KW-0547">Nucleotide-binding</keyword>
<dbReference type="GO" id="GO:0016887">
    <property type="term" value="F:ATP hydrolysis activity"/>
    <property type="evidence" value="ECO:0007669"/>
    <property type="project" value="InterPro"/>
</dbReference>
<dbReference type="InterPro" id="IPR027417">
    <property type="entry name" value="P-loop_NTPase"/>
</dbReference>
<evidence type="ECO:0000313" key="7">
    <source>
        <dbReference type="EMBL" id="KAF2834159.1"/>
    </source>
</evidence>
<feature type="compositionally biased region" description="Basic and acidic residues" evidence="5">
    <location>
        <begin position="1218"/>
        <end position="1227"/>
    </location>
</feature>
<feature type="region of interest" description="Disordered" evidence="5">
    <location>
        <begin position="1179"/>
        <end position="1227"/>
    </location>
</feature>
<dbReference type="GO" id="GO:0005524">
    <property type="term" value="F:ATP binding"/>
    <property type="evidence" value="ECO:0007669"/>
    <property type="project" value="UniProtKB-KW"/>
</dbReference>
<keyword evidence="3" id="KW-0496">Mitochondrion</keyword>
<keyword evidence="8" id="KW-1185">Reference proteome</keyword>
<evidence type="ECO:0000256" key="4">
    <source>
        <dbReference type="ARBA" id="ARBA00022840"/>
    </source>
</evidence>
<dbReference type="InterPro" id="IPR003593">
    <property type="entry name" value="AAA+_ATPase"/>
</dbReference>
<dbReference type="SMART" id="SM00382">
    <property type="entry name" value="AAA"/>
    <property type="match status" value="1"/>
</dbReference>
<organism evidence="7 8">
    <name type="scientific">Patellaria atrata CBS 101060</name>
    <dbReference type="NCBI Taxonomy" id="1346257"/>
    <lineage>
        <taxon>Eukaryota</taxon>
        <taxon>Fungi</taxon>
        <taxon>Dikarya</taxon>
        <taxon>Ascomycota</taxon>
        <taxon>Pezizomycotina</taxon>
        <taxon>Dothideomycetes</taxon>
        <taxon>Dothideomycetes incertae sedis</taxon>
        <taxon>Patellariales</taxon>
        <taxon>Patellariaceae</taxon>
        <taxon>Patellaria</taxon>
    </lineage>
</organism>
<proteinExistence type="predicted"/>
<dbReference type="GO" id="GO:0005741">
    <property type="term" value="C:mitochondrial outer membrane"/>
    <property type="evidence" value="ECO:0007669"/>
    <property type="project" value="UniProtKB-SubCell"/>
</dbReference>
<dbReference type="Pfam" id="PF17862">
    <property type="entry name" value="AAA_lid_3"/>
    <property type="match status" value="1"/>
</dbReference>
<dbReference type="Pfam" id="PF00004">
    <property type="entry name" value="AAA"/>
    <property type="match status" value="1"/>
</dbReference>
<comment type="subcellular location">
    <subcellularLocation>
        <location evidence="1">Mitochondrion outer membrane</location>
        <topology evidence="1">Single-pass membrane protein</topology>
    </subcellularLocation>
</comment>
<dbReference type="SUPFAM" id="SSF52540">
    <property type="entry name" value="P-loop containing nucleoside triphosphate hydrolases"/>
    <property type="match status" value="1"/>
</dbReference>
<evidence type="ECO:0000259" key="6">
    <source>
        <dbReference type="SMART" id="SM00382"/>
    </source>
</evidence>
<feature type="compositionally biased region" description="Basic and acidic residues" evidence="5">
    <location>
        <begin position="1190"/>
        <end position="1199"/>
    </location>
</feature>
<dbReference type="InterPro" id="IPR041569">
    <property type="entry name" value="AAA_lid_3"/>
</dbReference>
<feature type="compositionally biased region" description="Polar residues" evidence="5">
    <location>
        <begin position="46"/>
        <end position="76"/>
    </location>
</feature>
<name>A0A9P4S122_9PEZI</name>